<organism evidence="6">
    <name type="scientific">Ditylum brightwellii</name>
    <dbReference type="NCBI Taxonomy" id="49249"/>
    <lineage>
        <taxon>Eukaryota</taxon>
        <taxon>Sar</taxon>
        <taxon>Stramenopiles</taxon>
        <taxon>Ochrophyta</taxon>
        <taxon>Bacillariophyta</taxon>
        <taxon>Mediophyceae</taxon>
        <taxon>Lithodesmiophycidae</taxon>
        <taxon>Lithodesmiales</taxon>
        <taxon>Lithodesmiaceae</taxon>
        <taxon>Ditylum</taxon>
    </lineage>
</organism>
<dbReference type="InterPro" id="IPR004367">
    <property type="entry name" value="Cyclin_C-dom"/>
</dbReference>
<dbReference type="Pfam" id="PF00134">
    <property type="entry name" value="Cyclin_N"/>
    <property type="match status" value="1"/>
</dbReference>
<dbReference type="FunFam" id="1.10.472.10:FF:000093">
    <property type="entry name" value="Predicted protein"/>
    <property type="match status" value="1"/>
</dbReference>
<dbReference type="Gene3D" id="1.10.472.10">
    <property type="entry name" value="Cyclin-like"/>
    <property type="match status" value="2"/>
</dbReference>
<dbReference type="InterPro" id="IPR039361">
    <property type="entry name" value="Cyclin"/>
</dbReference>
<dbReference type="EMBL" id="HBNS01005258">
    <property type="protein sequence ID" value="CAE4586664.1"/>
    <property type="molecule type" value="Transcribed_RNA"/>
</dbReference>
<evidence type="ECO:0000259" key="4">
    <source>
        <dbReference type="SMART" id="SM00385"/>
    </source>
</evidence>
<gene>
    <name evidence="6" type="ORF">DBRI00130_LOCUS4274</name>
</gene>
<dbReference type="Pfam" id="PF02984">
    <property type="entry name" value="Cyclin_C"/>
    <property type="match status" value="1"/>
</dbReference>
<name>A0A6V2BCF8_9STRA</name>
<evidence type="ECO:0000256" key="2">
    <source>
        <dbReference type="RuleBase" id="RU000383"/>
    </source>
</evidence>
<evidence type="ECO:0008006" key="7">
    <source>
        <dbReference type="Google" id="ProtNLM"/>
    </source>
</evidence>
<dbReference type="SMART" id="SM00385">
    <property type="entry name" value="CYCLIN"/>
    <property type="match status" value="1"/>
</dbReference>
<proteinExistence type="inferred from homology"/>
<keyword evidence="1 2" id="KW-0195">Cyclin</keyword>
<comment type="similarity">
    <text evidence="2">Belongs to the cyclin family.</text>
</comment>
<evidence type="ECO:0000259" key="5">
    <source>
        <dbReference type="SMART" id="SM01332"/>
    </source>
</evidence>
<dbReference type="PANTHER" id="PTHR10177">
    <property type="entry name" value="CYCLINS"/>
    <property type="match status" value="1"/>
</dbReference>
<accession>A0A6V2BCF8</accession>
<dbReference type="SMART" id="SM01332">
    <property type="entry name" value="Cyclin_C"/>
    <property type="match status" value="1"/>
</dbReference>
<dbReference type="SUPFAM" id="SSF47954">
    <property type="entry name" value="Cyclin-like"/>
    <property type="match status" value="2"/>
</dbReference>
<feature type="domain" description="Cyclin-like" evidence="4">
    <location>
        <begin position="118"/>
        <end position="202"/>
    </location>
</feature>
<dbReference type="CDD" id="cd20537">
    <property type="entry name" value="CYCLIN_CCNO-like_rpt2"/>
    <property type="match status" value="1"/>
</dbReference>
<evidence type="ECO:0000313" key="6">
    <source>
        <dbReference type="EMBL" id="CAE4586664.1"/>
    </source>
</evidence>
<protein>
    <recommendedName>
        <fullName evidence="7">Cyclin N-terminal domain-containing protein</fullName>
    </recommendedName>
</protein>
<dbReference type="AlphaFoldDB" id="A0A6V2BCF8"/>
<sequence length="369" mass="42385">MLRACSIHIKNVFRLRQLLSSQLVCKDKERADPEWQKPSKHLLTHRGSPPTMISDVMIDLPDRFAVMRKQESTIYRAEDYLSQATQMHQQQHRPSPSSDDSNSSTPGVNEVWREKICEWSYQVVDHFDFNREIVSISLSYLDRFLSTRPVNKKIFQLAAMTTLYLAIKLNEQGTLKMSSLIELSRGYFMVEHIAAMEEAILRALSWYVHPPTSLAFVRHLLMLIPSGSCSGIVKHELLELARFLTELAVCDYYFVTRKPSSIALAAVLNAMDGMSSSRLPEDVRQRFVESVRFVAGLDCDNAEVEECQVRLRDMYFQGGYYQNHQESPKEHDGVTYDEDFQRSSPVCVGDVHQGQPINHPQSSQYFNSH</sequence>
<dbReference type="InterPro" id="IPR036915">
    <property type="entry name" value="Cyclin-like_sf"/>
</dbReference>
<reference evidence="6" key="1">
    <citation type="submission" date="2021-01" db="EMBL/GenBank/DDBJ databases">
        <authorList>
            <person name="Corre E."/>
            <person name="Pelletier E."/>
            <person name="Niang G."/>
            <person name="Scheremetjew M."/>
            <person name="Finn R."/>
            <person name="Kale V."/>
            <person name="Holt S."/>
            <person name="Cochrane G."/>
            <person name="Meng A."/>
            <person name="Brown T."/>
            <person name="Cohen L."/>
        </authorList>
    </citation>
    <scope>NUCLEOTIDE SEQUENCE</scope>
    <source>
        <strain evidence="6">GSO104</strain>
    </source>
</reference>
<evidence type="ECO:0000256" key="3">
    <source>
        <dbReference type="SAM" id="MobiDB-lite"/>
    </source>
</evidence>
<dbReference type="InterPro" id="IPR006671">
    <property type="entry name" value="Cyclin_N"/>
</dbReference>
<dbReference type="InterPro" id="IPR013763">
    <property type="entry name" value="Cyclin-like_dom"/>
</dbReference>
<evidence type="ECO:0000256" key="1">
    <source>
        <dbReference type="ARBA" id="ARBA00023127"/>
    </source>
</evidence>
<feature type="region of interest" description="Disordered" evidence="3">
    <location>
        <begin position="85"/>
        <end position="107"/>
    </location>
</feature>
<feature type="domain" description="Cyclin C-terminal" evidence="5">
    <location>
        <begin position="211"/>
        <end position="349"/>
    </location>
</feature>
<feature type="compositionally biased region" description="Low complexity" evidence="3">
    <location>
        <begin position="94"/>
        <end position="104"/>
    </location>
</feature>